<evidence type="ECO:0000256" key="4">
    <source>
        <dbReference type="ARBA" id="ARBA00022989"/>
    </source>
</evidence>
<dbReference type="CDD" id="cd12912">
    <property type="entry name" value="PDC2_MCP_like"/>
    <property type="match status" value="1"/>
</dbReference>
<dbReference type="InterPro" id="IPR006674">
    <property type="entry name" value="HD_domain"/>
</dbReference>
<feature type="transmembrane region" description="Helical" evidence="7">
    <location>
        <begin position="289"/>
        <end position="308"/>
    </location>
</feature>
<dbReference type="Pfam" id="PF13487">
    <property type="entry name" value="HD_5"/>
    <property type="match status" value="1"/>
</dbReference>
<evidence type="ECO:0000259" key="8">
    <source>
        <dbReference type="PROSITE" id="PS50885"/>
    </source>
</evidence>
<keyword evidence="12" id="KW-1185">Reference proteome</keyword>
<evidence type="ECO:0000313" key="11">
    <source>
        <dbReference type="EMBL" id="TDX48419.1"/>
    </source>
</evidence>
<feature type="domain" description="HAMP" evidence="8">
    <location>
        <begin position="310"/>
        <end position="363"/>
    </location>
</feature>
<evidence type="ECO:0000256" key="6">
    <source>
        <dbReference type="SAM" id="Coils"/>
    </source>
</evidence>
<feature type="domain" description="HD-GYP" evidence="10">
    <location>
        <begin position="557"/>
        <end position="747"/>
    </location>
</feature>
<keyword evidence="6" id="KW-0175">Coiled coil</keyword>
<dbReference type="InterPro" id="IPR029151">
    <property type="entry name" value="Sensor-like_sf"/>
</dbReference>
<evidence type="ECO:0000259" key="9">
    <source>
        <dbReference type="PROSITE" id="PS51831"/>
    </source>
</evidence>
<keyword evidence="5 7" id="KW-0472">Membrane</keyword>
<dbReference type="RefSeq" id="WP_166667983.1">
    <property type="nucleotide sequence ID" value="NZ_SOEG01000028.1"/>
</dbReference>
<accession>A0A4R8GRD0</accession>
<keyword evidence="4 7" id="KW-1133">Transmembrane helix</keyword>
<dbReference type="SUPFAM" id="SSF103190">
    <property type="entry name" value="Sensory domain-like"/>
    <property type="match status" value="1"/>
</dbReference>
<protein>
    <submittedName>
        <fullName evidence="11">HD-GYP domain-containing protein (C-di-GMP phosphodiesterase class II)</fullName>
    </submittedName>
</protein>
<dbReference type="SUPFAM" id="SSF158472">
    <property type="entry name" value="HAMP domain-like"/>
    <property type="match status" value="1"/>
</dbReference>
<comment type="caution">
    <text evidence="11">The sequence shown here is derived from an EMBL/GenBank/DDBJ whole genome shotgun (WGS) entry which is preliminary data.</text>
</comment>
<dbReference type="Gene3D" id="6.10.340.10">
    <property type="match status" value="1"/>
</dbReference>
<dbReference type="PROSITE" id="PS51831">
    <property type="entry name" value="HD"/>
    <property type="match status" value="1"/>
</dbReference>
<dbReference type="GO" id="GO:0005886">
    <property type="term" value="C:plasma membrane"/>
    <property type="evidence" value="ECO:0007669"/>
    <property type="project" value="UniProtKB-SubCell"/>
</dbReference>
<dbReference type="PANTHER" id="PTHR43155">
    <property type="entry name" value="CYCLIC DI-GMP PHOSPHODIESTERASE PA4108-RELATED"/>
    <property type="match status" value="1"/>
</dbReference>
<dbReference type="SMART" id="SM00471">
    <property type="entry name" value="HDc"/>
    <property type="match status" value="1"/>
</dbReference>
<evidence type="ECO:0000256" key="7">
    <source>
        <dbReference type="SAM" id="Phobius"/>
    </source>
</evidence>
<evidence type="ECO:0000256" key="2">
    <source>
        <dbReference type="ARBA" id="ARBA00022475"/>
    </source>
</evidence>
<feature type="coiled-coil region" evidence="6">
    <location>
        <begin position="348"/>
        <end position="406"/>
    </location>
</feature>
<keyword evidence="2" id="KW-1003">Cell membrane</keyword>
<sequence>MKLNKKNRGIKLNDSLILKVNIIIIIALILFISVLALLINNLVATKVNKLAQERNLEIARSFKERAASFLDQTEIIVQTLSNESGIKNIDKKYMLKKFEEIDSEYDYFLNIYFGTKAGEFISYSKVDDEGFDPRLRSWYKRAIKNEGIIWTKVYEDAFTGEKVITVAKRVYSPAEKFIGVLAVDVTLETLSNKLVSKKVGEKGFAYMIAKNGELIAHPDQDLINKKFDINQLFNIEKVLANKEGNLKYKYQGEMNLASYVSIDRIDGVILTQNPLSEVYDISNQLNRKIILLTLVVIIMLTLIVYLINRQYLLIPIKKAVEFADGVSNDPFNARKIEIKRKDEIGVLLAALNGMSEEIEANYQQLEAYNEEITAQNEELEEAYINANKLANDLKDLIELLSNLSQSTIRNEEEFLSYLLNKAIKIIPEADYGSVYLYQNKKVKFLDAIGHDLDSLKDLNLSEEEFKKRNKGVNVIRDIISLYSSDDYEKEKLQEASKPIKETISFDLYDNNEALAGISLDIGIDSNKNFDKKAEDLMNAFKSIISSYYAMQKYNDLQDEFKRGIIFSIVKMLEIHDEYTTGHSENVAKISKKIAQRMDLSDIAINQAYWAGLVHDIGKILIPKEILNKEEKLTDEEYKLIKEHPVWAYDTLKSCEKLRNIAEIVLYHHEAWDGGGYPEEIKKDQIPLISQIITVADTWDAMRSNRSYRKALDKEIAIQEIKENRGKQFAPKVVDIFLKLLEENKIDN</sequence>
<dbReference type="InterPro" id="IPR003660">
    <property type="entry name" value="HAMP_dom"/>
</dbReference>
<dbReference type="InterPro" id="IPR037522">
    <property type="entry name" value="HD_GYP_dom"/>
</dbReference>
<feature type="transmembrane region" description="Helical" evidence="7">
    <location>
        <begin position="20"/>
        <end position="39"/>
    </location>
</feature>
<feature type="domain" description="HD" evidence="9">
    <location>
        <begin position="579"/>
        <end position="701"/>
    </location>
</feature>
<dbReference type="STRING" id="926561.GCA_000379025_01447"/>
<evidence type="ECO:0000256" key="3">
    <source>
        <dbReference type="ARBA" id="ARBA00022692"/>
    </source>
</evidence>
<keyword evidence="3 7" id="KW-0812">Transmembrane</keyword>
<dbReference type="CDD" id="cd06225">
    <property type="entry name" value="HAMP"/>
    <property type="match status" value="1"/>
</dbReference>
<dbReference type="EMBL" id="SOEG01000028">
    <property type="protein sequence ID" value="TDX48419.1"/>
    <property type="molecule type" value="Genomic_DNA"/>
</dbReference>
<dbReference type="GO" id="GO:0007165">
    <property type="term" value="P:signal transduction"/>
    <property type="evidence" value="ECO:0007669"/>
    <property type="project" value="InterPro"/>
</dbReference>
<evidence type="ECO:0000313" key="12">
    <source>
        <dbReference type="Proteomes" id="UP000295832"/>
    </source>
</evidence>
<dbReference type="PROSITE" id="PS50885">
    <property type="entry name" value="HAMP"/>
    <property type="match status" value="1"/>
</dbReference>
<dbReference type="SUPFAM" id="SSF109604">
    <property type="entry name" value="HD-domain/PDEase-like"/>
    <property type="match status" value="1"/>
</dbReference>
<name>A0A4R8GRD0_9FIRM</name>
<evidence type="ECO:0000256" key="1">
    <source>
        <dbReference type="ARBA" id="ARBA00004651"/>
    </source>
</evidence>
<dbReference type="Gene3D" id="3.30.450.20">
    <property type="entry name" value="PAS domain"/>
    <property type="match status" value="2"/>
</dbReference>
<comment type="subcellular location">
    <subcellularLocation>
        <location evidence="1">Cell membrane</location>
        <topology evidence="1">Multi-pass membrane protein</topology>
    </subcellularLocation>
</comment>
<dbReference type="AlphaFoldDB" id="A0A4R8GRD0"/>
<dbReference type="CDD" id="cd18773">
    <property type="entry name" value="PDC1_HK_sensor"/>
    <property type="match status" value="1"/>
</dbReference>
<dbReference type="InterPro" id="IPR003607">
    <property type="entry name" value="HD/PDEase_dom"/>
</dbReference>
<reference evidence="11 12" key="1">
    <citation type="submission" date="2019-03" db="EMBL/GenBank/DDBJ databases">
        <title>Subsurface microbial communities from deep shales in Ohio and West Virginia, USA.</title>
        <authorList>
            <person name="Wrighton K."/>
        </authorList>
    </citation>
    <scope>NUCLEOTIDE SEQUENCE [LARGE SCALE GENOMIC DNA]</scope>
    <source>
        <strain evidence="11 12">MSL 6dP</strain>
    </source>
</reference>
<dbReference type="Pfam" id="PF02743">
    <property type="entry name" value="dCache_1"/>
    <property type="match status" value="1"/>
</dbReference>
<evidence type="ECO:0000256" key="5">
    <source>
        <dbReference type="ARBA" id="ARBA00023136"/>
    </source>
</evidence>
<dbReference type="Gene3D" id="1.10.3210.10">
    <property type="entry name" value="Hypothetical protein af1432"/>
    <property type="match status" value="1"/>
</dbReference>
<organism evidence="11 12">
    <name type="scientific">Orenia marismortui</name>
    <dbReference type="NCBI Taxonomy" id="46469"/>
    <lineage>
        <taxon>Bacteria</taxon>
        <taxon>Bacillati</taxon>
        <taxon>Bacillota</taxon>
        <taxon>Clostridia</taxon>
        <taxon>Halanaerobiales</taxon>
        <taxon>Halobacteroidaceae</taxon>
        <taxon>Orenia</taxon>
    </lineage>
</organism>
<dbReference type="Proteomes" id="UP000295832">
    <property type="component" value="Unassembled WGS sequence"/>
</dbReference>
<dbReference type="CDD" id="cd00077">
    <property type="entry name" value="HDc"/>
    <property type="match status" value="1"/>
</dbReference>
<dbReference type="PROSITE" id="PS51832">
    <property type="entry name" value="HD_GYP"/>
    <property type="match status" value="1"/>
</dbReference>
<gene>
    <name evidence="11" type="ORF">C7959_12827</name>
</gene>
<dbReference type="InterPro" id="IPR033479">
    <property type="entry name" value="dCache_1"/>
</dbReference>
<evidence type="ECO:0000259" key="10">
    <source>
        <dbReference type="PROSITE" id="PS51832"/>
    </source>
</evidence>
<proteinExistence type="predicted"/>